<gene>
    <name evidence="1" type="ordered locus">RSal33209_1262</name>
</gene>
<sequence>MGSEQVSREKQLLFPHCSSNHCNFATRGERYFAGRTGSSCAAVGRCLGGKPRRFIYLGEGGRSAGNSSDAAQVDALGSGAYLDGGNAETIERCHRSTSAEIKVGGGSSLNLACSGSKTSTFTNSKGYFKPGLDFFDDGKGNIGQALALQQFAAKNKVSTVAVSAGGNDLNFASVVATCVTKFLTTSSSSPGLCKDDDSVKANCTQSNVTAVASKISASLKNIRQAMTNAGYADSDYRIIMQNYPQPLPTSDKMPYPQSGFSRQSTYGCGFWNADLDWAAKTALPTINSTVKAGLSGAGLSNGSLLDISKLFSGHELCASGTKKLNDTSLTNWKSQGASDVSEWVNEIRTVSTAFSDYYIQESLHPNYWGQLALRGCLRQAIQSGSGGACRSSGTGLTSLGEPKVKLG</sequence>
<organism evidence="1 2">
    <name type="scientific">Renibacterium salmoninarum (strain ATCC 33209 / DSM 20767 / JCM 11484 / NBRC 15589 / NCIMB 2235)</name>
    <dbReference type="NCBI Taxonomy" id="288705"/>
    <lineage>
        <taxon>Bacteria</taxon>
        <taxon>Bacillati</taxon>
        <taxon>Actinomycetota</taxon>
        <taxon>Actinomycetes</taxon>
        <taxon>Micrococcales</taxon>
        <taxon>Micrococcaceae</taxon>
        <taxon>Renibacterium</taxon>
    </lineage>
</organism>
<dbReference type="AlphaFoldDB" id="A9WPP1"/>
<dbReference type="SUPFAM" id="SSF52266">
    <property type="entry name" value="SGNH hydrolase"/>
    <property type="match status" value="1"/>
</dbReference>
<dbReference type="EMBL" id="CP000910">
    <property type="protein sequence ID" value="ABY22999.1"/>
    <property type="molecule type" value="Genomic_DNA"/>
</dbReference>
<dbReference type="STRING" id="288705.RSal33209_1262"/>
<evidence type="ECO:0000313" key="1">
    <source>
        <dbReference type="EMBL" id="ABY22999.1"/>
    </source>
</evidence>
<proteinExistence type="predicted"/>
<reference evidence="2" key="1">
    <citation type="journal article" date="2008" name="J. Bacteriol.">
        <title>Genome sequence of the fish pathogen Renibacterium salmoninarum suggests reductive evolution away from an environmental Arthrobacter ancestor.</title>
        <authorList>
            <person name="Wiens G.D."/>
            <person name="Rockey D.D."/>
            <person name="Wu Z."/>
            <person name="Chang J."/>
            <person name="Levy R."/>
            <person name="Crane S."/>
            <person name="Chen D.S."/>
            <person name="Capri G.R."/>
            <person name="Burnett J.R."/>
            <person name="Sudheesh P.S."/>
            <person name="Schipma M.J."/>
            <person name="Burd H."/>
            <person name="Bhattacharyya A."/>
            <person name="Rhodes L.D."/>
            <person name="Kaul R."/>
            <person name="Strom M.S."/>
        </authorList>
    </citation>
    <scope>NUCLEOTIDE SEQUENCE [LARGE SCALE GENOMIC DNA]</scope>
    <source>
        <strain evidence="2">ATCC 33209 / DSM 20767 / JCM 11484 / NBRC 15589 / NCIMB 2235</strain>
    </source>
</reference>
<dbReference type="Gene3D" id="3.40.50.1110">
    <property type="entry name" value="SGNH hydrolase"/>
    <property type="match status" value="1"/>
</dbReference>
<dbReference type="Proteomes" id="UP000002007">
    <property type="component" value="Chromosome"/>
</dbReference>
<dbReference type="InterPro" id="IPR036514">
    <property type="entry name" value="SGNH_hydro_sf"/>
</dbReference>
<keyword evidence="2" id="KW-1185">Reference proteome</keyword>
<evidence type="ECO:0008006" key="3">
    <source>
        <dbReference type="Google" id="ProtNLM"/>
    </source>
</evidence>
<dbReference type="KEGG" id="rsa:RSal33209_1262"/>
<evidence type="ECO:0000313" key="2">
    <source>
        <dbReference type="Proteomes" id="UP000002007"/>
    </source>
</evidence>
<protein>
    <recommendedName>
        <fullName evidence="3">SGNH hydrolase-type esterase domain-containing protein</fullName>
    </recommendedName>
</protein>
<dbReference type="RefSeq" id="WP_012244685.1">
    <property type="nucleotide sequence ID" value="NC_010168.1"/>
</dbReference>
<dbReference type="HOGENOM" id="CLU_055979_0_0_11"/>
<accession>A9WPP1</accession>
<name>A9WPP1_RENSM</name>
<dbReference type="eggNOG" id="COG2755">
    <property type="taxonomic scope" value="Bacteria"/>
</dbReference>